<dbReference type="InterPro" id="IPR020843">
    <property type="entry name" value="ER"/>
</dbReference>
<dbReference type="InterPro" id="IPR014043">
    <property type="entry name" value="Acyl_transferase_dom"/>
</dbReference>
<dbReference type="InterPro" id="IPR013154">
    <property type="entry name" value="ADH-like_N"/>
</dbReference>
<dbReference type="NCBIfam" id="TIGR01733">
    <property type="entry name" value="AA-adenyl-dom"/>
    <property type="match status" value="1"/>
</dbReference>
<dbReference type="FunFam" id="3.40.47.10:FF:000019">
    <property type="entry name" value="Polyketide synthase type I"/>
    <property type="match status" value="1"/>
</dbReference>
<keyword evidence="13" id="KW-1185">Reference proteome</keyword>
<dbReference type="CDD" id="cd00833">
    <property type="entry name" value="PKS"/>
    <property type="match status" value="1"/>
</dbReference>
<dbReference type="GO" id="GO:1901336">
    <property type="term" value="P:lactone biosynthetic process"/>
    <property type="evidence" value="ECO:0007669"/>
    <property type="project" value="UniProtKB-ARBA"/>
</dbReference>
<dbReference type="PROSITE" id="PS00012">
    <property type="entry name" value="PHOSPHOPANTETHEINE"/>
    <property type="match status" value="1"/>
</dbReference>
<dbReference type="Pfam" id="PF07993">
    <property type="entry name" value="NAD_binding_4"/>
    <property type="match status" value="1"/>
</dbReference>
<dbReference type="Pfam" id="PF00501">
    <property type="entry name" value="AMP-binding"/>
    <property type="match status" value="1"/>
</dbReference>
<dbReference type="SUPFAM" id="SSF51735">
    <property type="entry name" value="NAD(P)-binding Rossmann-fold domains"/>
    <property type="match status" value="4"/>
</dbReference>
<dbReference type="Pfam" id="PF00668">
    <property type="entry name" value="Condensation"/>
    <property type="match status" value="1"/>
</dbReference>
<dbReference type="SUPFAM" id="SSF56801">
    <property type="entry name" value="Acetyl-CoA synthetase-like"/>
    <property type="match status" value="1"/>
</dbReference>
<dbReference type="InterPro" id="IPR014030">
    <property type="entry name" value="Ketoacyl_synth_N"/>
</dbReference>
<evidence type="ECO:0000256" key="2">
    <source>
        <dbReference type="ARBA" id="ARBA00022553"/>
    </source>
</evidence>
<dbReference type="SMART" id="SM00822">
    <property type="entry name" value="PKS_KR"/>
    <property type="match status" value="1"/>
</dbReference>
<dbReference type="Gene3D" id="3.40.366.10">
    <property type="entry name" value="Malonyl-Coenzyme A Acyl Carrier Protein, domain 2"/>
    <property type="match status" value="1"/>
</dbReference>
<dbReference type="PROSITE" id="PS52019">
    <property type="entry name" value="PKS_MFAS_DH"/>
    <property type="match status" value="1"/>
</dbReference>
<evidence type="ECO:0000256" key="8">
    <source>
        <dbReference type="PROSITE-ProRule" id="PRU01363"/>
    </source>
</evidence>
<gene>
    <name evidence="12" type="ORF">ASPVEDRAFT_139247</name>
</gene>
<dbReference type="InterPro" id="IPR049552">
    <property type="entry name" value="PKS_DH_N"/>
</dbReference>
<evidence type="ECO:0000256" key="1">
    <source>
        <dbReference type="ARBA" id="ARBA00022450"/>
    </source>
</evidence>
<feature type="domain" description="PKS/mFAS DH" evidence="11">
    <location>
        <begin position="936"/>
        <end position="1245"/>
    </location>
</feature>
<dbReference type="GO" id="GO:0004315">
    <property type="term" value="F:3-oxoacyl-[acyl-carrier-protein] synthase activity"/>
    <property type="evidence" value="ECO:0007669"/>
    <property type="project" value="InterPro"/>
</dbReference>
<organism evidence="12 13">
    <name type="scientific">Aspergillus versicolor CBS 583.65</name>
    <dbReference type="NCBI Taxonomy" id="1036611"/>
    <lineage>
        <taxon>Eukaryota</taxon>
        <taxon>Fungi</taxon>
        <taxon>Dikarya</taxon>
        <taxon>Ascomycota</taxon>
        <taxon>Pezizomycotina</taxon>
        <taxon>Eurotiomycetes</taxon>
        <taxon>Eurotiomycetidae</taxon>
        <taxon>Eurotiales</taxon>
        <taxon>Aspergillaceae</taxon>
        <taxon>Aspergillus</taxon>
        <taxon>Aspergillus subgen. Nidulantes</taxon>
    </lineage>
</organism>
<dbReference type="PROSITE" id="PS50075">
    <property type="entry name" value="CARRIER"/>
    <property type="match status" value="2"/>
</dbReference>
<dbReference type="InterPro" id="IPR001242">
    <property type="entry name" value="Condensation_dom"/>
</dbReference>
<dbReference type="Pfam" id="PF08240">
    <property type="entry name" value="ADH_N"/>
    <property type="match status" value="1"/>
</dbReference>
<dbReference type="InterPro" id="IPR013968">
    <property type="entry name" value="PKS_KR"/>
</dbReference>
<dbReference type="Pfam" id="PF00698">
    <property type="entry name" value="Acyl_transf_1"/>
    <property type="match status" value="1"/>
</dbReference>
<dbReference type="RefSeq" id="XP_040672068.1">
    <property type="nucleotide sequence ID" value="XM_040807559.1"/>
</dbReference>
<dbReference type="InterPro" id="IPR011032">
    <property type="entry name" value="GroES-like_sf"/>
</dbReference>
<dbReference type="FunFam" id="3.40.366.10:FF:000002">
    <property type="entry name" value="Probable polyketide synthase 2"/>
    <property type="match status" value="1"/>
</dbReference>
<reference evidence="13" key="1">
    <citation type="journal article" date="2017" name="Genome Biol.">
        <title>Comparative genomics reveals high biological diversity and specific adaptations in the industrially and medically important fungal genus Aspergillus.</title>
        <authorList>
            <person name="de Vries R.P."/>
            <person name="Riley R."/>
            <person name="Wiebenga A."/>
            <person name="Aguilar-Osorio G."/>
            <person name="Amillis S."/>
            <person name="Uchima C.A."/>
            <person name="Anderluh G."/>
            <person name="Asadollahi M."/>
            <person name="Askin M."/>
            <person name="Barry K."/>
            <person name="Battaglia E."/>
            <person name="Bayram O."/>
            <person name="Benocci T."/>
            <person name="Braus-Stromeyer S.A."/>
            <person name="Caldana C."/>
            <person name="Canovas D."/>
            <person name="Cerqueira G.C."/>
            <person name="Chen F."/>
            <person name="Chen W."/>
            <person name="Choi C."/>
            <person name="Clum A."/>
            <person name="Dos Santos R.A."/>
            <person name="Damasio A.R."/>
            <person name="Diallinas G."/>
            <person name="Emri T."/>
            <person name="Fekete E."/>
            <person name="Flipphi M."/>
            <person name="Freyberg S."/>
            <person name="Gallo A."/>
            <person name="Gournas C."/>
            <person name="Habgood R."/>
            <person name="Hainaut M."/>
            <person name="Harispe M.L."/>
            <person name="Henrissat B."/>
            <person name="Hilden K.S."/>
            <person name="Hope R."/>
            <person name="Hossain A."/>
            <person name="Karabika E."/>
            <person name="Karaffa L."/>
            <person name="Karanyi Z."/>
            <person name="Krasevec N."/>
            <person name="Kuo A."/>
            <person name="Kusch H."/>
            <person name="LaButti K."/>
            <person name="Lagendijk E.L."/>
            <person name="Lapidus A."/>
            <person name="Levasseur A."/>
            <person name="Lindquist E."/>
            <person name="Lipzen A."/>
            <person name="Logrieco A.F."/>
            <person name="MacCabe A."/>
            <person name="Maekelae M.R."/>
            <person name="Malavazi I."/>
            <person name="Melin P."/>
            <person name="Meyer V."/>
            <person name="Mielnichuk N."/>
            <person name="Miskei M."/>
            <person name="Molnar A.P."/>
            <person name="Mule G."/>
            <person name="Ngan C.Y."/>
            <person name="Orejas M."/>
            <person name="Orosz E."/>
            <person name="Ouedraogo J.P."/>
            <person name="Overkamp K.M."/>
            <person name="Park H.-S."/>
            <person name="Perrone G."/>
            <person name="Piumi F."/>
            <person name="Punt P.J."/>
            <person name="Ram A.F."/>
            <person name="Ramon A."/>
            <person name="Rauscher S."/>
            <person name="Record E."/>
            <person name="Riano-Pachon D.M."/>
            <person name="Robert V."/>
            <person name="Roehrig J."/>
            <person name="Ruller R."/>
            <person name="Salamov A."/>
            <person name="Salih N.S."/>
            <person name="Samson R.A."/>
            <person name="Sandor E."/>
            <person name="Sanguinetti M."/>
            <person name="Schuetze T."/>
            <person name="Sepcic K."/>
            <person name="Shelest E."/>
            <person name="Sherlock G."/>
            <person name="Sophianopoulou V."/>
            <person name="Squina F.M."/>
            <person name="Sun H."/>
            <person name="Susca A."/>
            <person name="Todd R.B."/>
            <person name="Tsang A."/>
            <person name="Unkles S.E."/>
            <person name="van de Wiele N."/>
            <person name="van Rossen-Uffink D."/>
            <person name="Oliveira J.V."/>
            <person name="Vesth T.C."/>
            <person name="Visser J."/>
            <person name="Yu J.-H."/>
            <person name="Zhou M."/>
            <person name="Andersen M.R."/>
            <person name="Archer D.B."/>
            <person name="Baker S.E."/>
            <person name="Benoit I."/>
            <person name="Brakhage A.A."/>
            <person name="Braus G.H."/>
            <person name="Fischer R."/>
            <person name="Frisvad J.C."/>
            <person name="Goldman G.H."/>
            <person name="Houbraken J."/>
            <person name="Oakley B."/>
            <person name="Pocsi I."/>
            <person name="Scazzocchio C."/>
            <person name="Seiboth B."/>
            <person name="vanKuyk P.A."/>
            <person name="Wortman J."/>
            <person name="Dyer P.S."/>
            <person name="Grigoriev I.V."/>
        </authorList>
    </citation>
    <scope>NUCLEOTIDE SEQUENCE [LARGE SCALE GENOMIC DNA]</scope>
    <source>
        <strain evidence="13">CBS 583.65</strain>
    </source>
</reference>
<sequence>MPNQSQTDDPPCVVGMACRVPGASSPSQLWDNIVNKKDFQRKMPADRFNVDAFYHPDGTHKGTTNAKYGYFLDQDLGLFDAGFFNISGKEAEAMDPQQRLLLEVVYEALENAGITLDEIHGSLTSVYCGCFTNDYNAMTTKDLEYYPKYTVTGTGNSILANRISYFYNLHGPSATIDTACSSSLVCFHLGAQSLRNAEADISIVVGSALHFDPNIFITMTDLGMLSTDGRCRHGDAAGSGYVRGEGIAAMILKRQSRAQADGDSIRAVVRGTGVNHDGRKQGITLPSARAQADLVKSTYERAGLEPADTSYVECHGTGTKAGDPRELRAIHETFSADRLDTLYVGSVKTNIGHLEGASGVAGLIKATMALERKVIPPNMHFSTPNPEVDFEQWKLEIPTQSKQWDVLGGVPRRASINSFGYGGTNAHVILEEYNTEQSLSISSSLPLPAELAGMVVNRPYLVPLTSHSERAGKQWAETLTTYLKNSNASACDIGSALSSRRTMHRFRSFAIASDMEKLIERIQDPVPGSGWKGKLDNAPRIGFVFTGQGAQWFGMGRSLIEKSPLFLQTLHKCDAVLQALPSHRPSWSVVEELLKSQEDTMLGQTEYSQPICTAVQLALVDVLAQWGVKPSGVVGHSSGELAATYAAGLLSFENALVAAYYRGVHMGSGAAASGSVPGAMMAVGMTEAEVTAELEPYSGRIAVAAMNSPSSFTVSGDEDAVVELQQVLSERKVFARRLQVAQAFHSHHMFPLAPGYKEALAAYPGFKANKNRTAIMVSSVTGRHADPATLGPDYLAANMTGMVKFSDALTELVLDEEDQQRIDVLMELGPHPALKGPSNQTLDQLKLKLPYLSTLDRKQDAYESLLTTAGQLFALGYPVDLESVNQNHFLDTAGSVFSVESPRLKIDLPSYAWDHHDRYWAETRHIREHRLRPARHAILGGRVPGSLETRPRWRNYLRSSEIPWLVDHCIDGKAIFPAAGYIAMAIEAAATMTDGSICAFELADISVKSALVISDKDAGTETIVELAPAVESAETSSSIWKHFVVLSVDEAGNQREHCTGMVRVEAGPPAALHSAMGSSSADSIRQQSFRSTDRMQYYRRLHSMGLQYGTTFQLVDGNVESGDGVATAPISWTPGVHSREDSEICILHPALLDSCLHPVFAAIEGKMGSGLSAPYVPTFVRSLRVSGLLDAWKRADSGFKSEVSVETSALGPRTATNDLRLHADGELLLDIQGLKLTSLGSSAADETKRSLFFGTQWKPMFTGIELAPEGYNLVKLVELFVHQFPNSTILHITSSAESTEHVLPALKGVADSERRNIAHLTILPAGGVPTEAFNALGKGDGLVSVVEDTEDVFDLVIVSGTDMNSPSIPERVAENGFLISAANTPANMSSLSILHSSSDLQIWQNKQTSSSYTNGLTIVMPPSPSPETRELATLIKSGRQGPTYECEFLSLIEGSKDLRGDIVFLASLDANLFFEHDFSREDTFQAAQSLLTRDGPGNIVWLTRGSQMEVSSPEQALVLGLARSARSENPELRLVVLDIGLSSENSHTARFTSSILDSSIKEDEIAERDGILHIPRIVASDDLNSRIPNGVHSEPTIQPLYQKDRPLALRIGRPGLLDTLMFCDDTELSSPLQDDELEIEVKASALNFRDIAASMGIIDDFKLGDECAGIVRRVGSNVPAGFSVGDHVVAWRPGQGAHRTILRNPACLCYKLQGQMSFAVASSIPLVLTTAYYSLVDTARLQKGETILIHSAAGGVGQMAIQIAQNIGATVIATVGSAEKRAFLIDTYGLPDSHILSSRDDSFVEGIHRLTNSRGVDVVLNSLAGPLLLSTWASIAPFGRFVEIGKRDIHQNSRIPMDPFRRNVSFASVDMITIFERNQGLGARVFQESCALVHEGKIQPPQPITELPYADVQRAFRMLQTGAASGKIVLTPRIDDQVLVEPPRFRRRQLFHPERTYLLVGGLGGLGRRLSEWLFQRGARHIAFLSRSGTRRSEARETVDWLDARGVTVSVFSGDATDASVVSDAVARIEATGNRLAGVFQAAMVLQDAPLPQMSFTQWQRCLAPKVQGTYNLHNATAALPLDFFVCFSSVSAVLGSKGQANYSAANSYLDALCAYRRSLGLAGTTMNVGMVVGVGAVAEDEQLQTVMERIGYDAVNEEELFAQIDAAVSSIQSEKLELVDSQGRDAHQIITGINLRRPTYYWANEPRFRNLYANHDFSGSSEGKSNKLDIMAQLREAADDAARIEILTLRFLEKIAAVLSVDQATLQPNRSLGDYGLDSIVAIEIRQWFFKTVGVELAMFDILSSRSIQALIEKVASVMVLKSEIEPTAAATGDVQSNTKSPVNGESNASSSLLPVIDNALTDLSVTDTPMSSFQRRLWFMHNLAEDPSFLNLPVVFRLRGQPNKRLVKAALEELKRRNEILRTAYAEGDEFSEQTVLDDCSIDLPSEDLSMHECSETLLDEYVKSFMQQPLDIEDGTVMVAALVKLAEDRHALVLVFHHICIDRGSSQSFLEQFTGIYDALRRDRSLVPVAQPAVSYSQFSVWHNALLQSSEMHPSLAFWKSVYEHPPAEAMQLLPFAKAARPEINDYQRSVHRTTLKKTLLQRMKRIGARLQVTPAQFLMAGLRAFLYRYTEEEDLTIHLVDGNRPHPAVNDTLGFFVNVVPVRCQVDHSGSFEAVLRQIKGLVISALQHSKLPFDAIVDAVGAARTPSHFPLGQVILNYQVHGTMPVYSAGDFDITDVQGDDIPTACEIGLEALEDPNDGLKLRLEYSSTLYGDADMERFLDSFVTFLSSSIHDYRQPVAEVNMVGSKELAFLKKSMFNLDFVPNTWENISVSQRILAIARQYPDEVAVESSGANDNLTYESLVSQASDIAQWIVNAGINPASKVAILSRPGPAAVASMVGTLFAGCGFVNLDPDFAKERLAFMINDSGAALVLTEDRLEDTARALSPSPVLALGRIPRSEAIDYAVPTKADFPFYTIYTSGSTGTPKGVVLSQSNTQQMLSTLHHDYHFDHNDRFLHHSSISFDLSIVQIFSALTSGGRVCVASAEIRKDPLALATYMQAAQVSITYFTPTQFALLIENAADVLQNMRNYRIAYFAGEKLPVRVAKAFYDLGTPARLYNTWSPSELVVQTTIQYVEYPEDDTVNIPIGFPMANTRHYILDANASPLPAGVVGEIVVGGAQVGLGYIDRPDINERAFLPDPFCHQEDYERGWGRMFRTGDRGRFLPDGRLEFHGRIAGDKQVKLRGYRVDLGEVEQRLFVEANRDDSTDKEVQLALVDLAVVARPVAVEAREDTTDDRQLIAFVVPRTPPSKGEQAAFAFRLNQMASRYLNGYMLPSAYQFVEKLPTTIGGKVDMQRLLKCPLTPVFPVEEKVVSRSEASGQSDDANGAVLKVVIQGFRQILKLPPTRPVGPDDSFFALGGHSLLLMRLQARLKRALKRPLALNPMFKSPTPAGITHLIVGGSSSVTVGQSSDTLSIDWAAEATLDSAFKPSPVNIKSSEISSVLLTGVDSFIGVHMLATLLEDTSIDNIYILGTQRLLDVADVYKSLDHYRLSDLLPPREDLDLRIHIVPGTLVSPQFGLSSAAFRQLARNVQSIYHLGGYVSLLRPYDDALRSANVAPVHDIIHLASLGRTNTHIHHLSTWSVPHLQTWSTTITTRAAIAADETSAAHYTPESSDRLGYFKSRWAAEILMGHAAERGFAVSIYRASAATGDSRTAVPEPSDDFIRTMVVSMLRAGAIPQLPLADRPFVVDFVPVDYITRGIHALAMRHANTDSSSGAGAGAAIYHLSNPSPLPIAQLPAVTEEIFGQKGRSLPVDEWFEEVTRLDTAPEAQVRWAVLKEYFDLGHSMFGPETEKTRSVLGKLGAAGCEGVDGKYLKTMLERQG</sequence>
<dbReference type="SMART" id="SM00823">
    <property type="entry name" value="PKS_PP"/>
    <property type="match status" value="2"/>
</dbReference>
<dbReference type="Gene3D" id="3.40.50.12780">
    <property type="entry name" value="N-terminal domain of ligase-like"/>
    <property type="match status" value="1"/>
</dbReference>
<dbReference type="PROSITE" id="PS00606">
    <property type="entry name" value="KS3_1"/>
    <property type="match status" value="1"/>
</dbReference>
<dbReference type="Gene3D" id="3.30.559.10">
    <property type="entry name" value="Chloramphenicol acetyltransferase-like domain"/>
    <property type="match status" value="1"/>
</dbReference>
<dbReference type="Pfam" id="PF23114">
    <property type="entry name" value="NAD-bd_HRPKS_sdrA"/>
    <property type="match status" value="1"/>
</dbReference>
<dbReference type="CDD" id="cd05195">
    <property type="entry name" value="enoyl_red"/>
    <property type="match status" value="1"/>
</dbReference>
<dbReference type="InterPro" id="IPR020806">
    <property type="entry name" value="PKS_PP-bd"/>
</dbReference>
<evidence type="ECO:0000313" key="12">
    <source>
        <dbReference type="EMBL" id="OJJ06306.1"/>
    </source>
</evidence>
<feature type="active site" description="Proton donor; for dehydratase activity" evidence="8">
    <location>
        <position position="1153"/>
    </location>
</feature>
<dbReference type="SUPFAM" id="SSF47336">
    <property type="entry name" value="ACP-like"/>
    <property type="match status" value="2"/>
</dbReference>
<feature type="domain" description="Carrier" evidence="9">
    <location>
        <begin position="3389"/>
        <end position="3467"/>
    </location>
</feature>
<dbReference type="Pfam" id="PF02801">
    <property type="entry name" value="Ketoacyl-synt_C"/>
    <property type="match status" value="1"/>
</dbReference>
<evidence type="ECO:0000259" key="10">
    <source>
        <dbReference type="PROSITE" id="PS52004"/>
    </source>
</evidence>
<dbReference type="Gene3D" id="3.40.47.10">
    <property type="match status" value="1"/>
</dbReference>
<dbReference type="CDD" id="cd05930">
    <property type="entry name" value="A_NRPS"/>
    <property type="match status" value="1"/>
</dbReference>
<dbReference type="InterPro" id="IPR009081">
    <property type="entry name" value="PP-bd_ACP"/>
</dbReference>
<dbReference type="Proteomes" id="UP000184073">
    <property type="component" value="Unassembled WGS sequence"/>
</dbReference>
<evidence type="ECO:0000256" key="5">
    <source>
        <dbReference type="ARBA" id="ARBA00022737"/>
    </source>
</evidence>
<evidence type="ECO:0000256" key="3">
    <source>
        <dbReference type="ARBA" id="ARBA00022598"/>
    </source>
</evidence>
<dbReference type="InterPro" id="IPR045851">
    <property type="entry name" value="AMP-bd_C_sf"/>
</dbReference>
<keyword evidence="4" id="KW-0808">Transferase</keyword>
<dbReference type="PANTHER" id="PTHR43775:SF37">
    <property type="entry name" value="SI:DKEY-61P9.11"/>
    <property type="match status" value="1"/>
</dbReference>
<dbReference type="GO" id="GO:0016874">
    <property type="term" value="F:ligase activity"/>
    <property type="evidence" value="ECO:0007669"/>
    <property type="project" value="UniProtKB-KW"/>
</dbReference>
<dbReference type="SMART" id="SM00825">
    <property type="entry name" value="PKS_KS"/>
    <property type="match status" value="1"/>
</dbReference>
<dbReference type="InterPro" id="IPR010071">
    <property type="entry name" value="AA_adenyl_dom"/>
</dbReference>
<keyword evidence="3" id="KW-0436">Ligase</keyword>
<dbReference type="CDD" id="cd20483">
    <property type="entry name" value="C_PKS-NRPS"/>
    <property type="match status" value="1"/>
</dbReference>
<feature type="active site" description="Proton acceptor; for dehydratase activity" evidence="8">
    <location>
        <position position="968"/>
    </location>
</feature>
<dbReference type="InterPro" id="IPR016039">
    <property type="entry name" value="Thiolase-like"/>
</dbReference>
<evidence type="ECO:0000256" key="4">
    <source>
        <dbReference type="ARBA" id="ARBA00022679"/>
    </source>
</evidence>
<protein>
    <recommendedName>
        <fullName evidence="14">Carrier domain-containing protein</fullName>
    </recommendedName>
</protein>
<keyword evidence="1" id="KW-0596">Phosphopantetheine</keyword>
<evidence type="ECO:0000256" key="7">
    <source>
        <dbReference type="ARBA" id="ARBA00029443"/>
    </source>
</evidence>
<dbReference type="InterPro" id="IPR020807">
    <property type="entry name" value="PKS_DH"/>
</dbReference>
<dbReference type="InterPro" id="IPR001227">
    <property type="entry name" value="Ac_transferase_dom_sf"/>
</dbReference>
<dbReference type="InterPro" id="IPR000873">
    <property type="entry name" value="AMP-dep_synth/lig_dom"/>
</dbReference>
<evidence type="ECO:0000313" key="13">
    <source>
        <dbReference type="Proteomes" id="UP000184073"/>
    </source>
</evidence>
<dbReference type="SUPFAM" id="SSF52777">
    <property type="entry name" value="CoA-dependent acyltransferases"/>
    <property type="match status" value="2"/>
</dbReference>
<dbReference type="SMART" id="SM00829">
    <property type="entry name" value="PKS_ER"/>
    <property type="match status" value="1"/>
</dbReference>
<dbReference type="InterPro" id="IPR016035">
    <property type="entry name" value="Acyl_Trfase/lysoPLipase"/>
</dbReference>
<dbReference type="STRING" id="1036611.A0A1L9PXZ7"/>
<dbReference type="InterPro" id="IPR042099">
    <property type="entry name" value="ANL_N_sf"/>
</dbReference>
<name>A0A1L9PXZ7_ASPVE</name>
<dbReference type="Pfam" id="PF00550">
    <property type="entry name" value="PP-binding"/>
    <property type="match status" value="1"/>
</dbReference>
<dbReference type="Pfam" id="PF21089">
    <property type="entry name" value="PKS_DH_N"/>
    <property type="match status" value="1"/>
</dbReference>
<dbReference type="InterPro" id="IPR049551">
    <property type="entry name" value="PKS_DH_C"/>
</dbReference>
<evidence type="ECO:0000256" key="6">
    <source>
        <dbReference type="ARBA" id="ARBA00023268"/>
    </source>
</evidence>
<dbReference type="InterPro" id="IPR006162">
    <property type="entry name" value="Ppantetheine_attach_site"/>
</dbReference>
<dbReference type="Gene3D" id="3.10.129.110">
    <property type="entry name" value="Polyketide synthase dehydratase"/>
    <property type="match status" value="1"/>
</dbReference>
<dbReference type="InterPro" id="IPR014031">
    <property type="entry name" value="Ketoacyl_synth_C"/>
</dbReference>
<dbReference type="EMBL" id="KV878134">
    <property type="protein sequence ID" value="OJJ06306.1"/>
    <property type="molecule type" value="Genomic_DNA"/>
</dbReference>
<dbReference type="InterPro" id="IPR020841">
    <property type="entry name" value="PKS_Beta-ketoAc_synthase_dom"/>
</dbReference>
<dbReference type="GO" id="GO:0006633">
    <property type="term" value="P:fatty acid biosynthetic process"/>
    <property type="evidence" value="ECO:0007669"/>
    <property type="project" value="InterPro"/>
</dbReference>
<evidence type="ECO:0008006" key="14">
    <source>
        <dbReference type="Google" id="ProtNLM"/>
    </source>
</evidence>
<dbReference type="Pfam" id="PF08659">
    <property type="entry name" value="KR"/>
    <property type="match status" value="1"/>
</dbReference>
<dbReference type="Pfam" id="PF16197">
    <property type="entry name" value="KAsynt_C_assoc"/>
    <property type="match status" value="1"/>
</dbReference>
<dbReference type="VEuPathDB" id="FungiDB:ASPVEDRAFT_139247"/>
<dbReference type="GO" id="GO:0004312">
    <property type="term" value="F:fatty acid synthase activity"/>
    <property type="evidence" value="ECO:0007669"/>
    <property type="project" value="TreeGrafter"/>
</dbReference>
<dbReference type="SUPFAM" id="SSF55048">
    <property type="entry name" value="Probable ACP-binding domain of malonyl-CoA ACP transacylase"/>
    <property type="match status" value="1"/>
</dbReference>
<dbReference type="GO" id="GO:0030639">
    <property type="term" value="P:polyketide biosynthetic process"/>
    <property type="evidence" value="ECO:0007669"/>
    <property type="project" value="UniProtKB-ARBA"/>
</dbReference>
<dbReference type="Gene3D" id="3.30.70.3290">
    <property type="match status" value="1"/>
</dbReference>
<dbReference type="Pfam" id="PF14765">
    <property type="entry name" value="PS-DH"/>
    <property type="match status" value="1"/>
</dbReference>
<dbReference type="GO" id="GO:0031177">
    <property type="term" value="F:phosphopantetheine binding"/>
    <property type="evidence" value="ECO:0007669"/>
    <property type="project" value="InterPro"/>
</dbReference>
<dbReference type="InterPro" id="IPR036736">
    <property type="entry name" value="ACP-like_sf"/>
</dbReference>
<dbReference type="InterPro" id="IPR016036">
    <property type="entry name" value="Malonyl_transacylase_ACP-bd"/>
</dbReference>
<evidence type="ECO:0000259" key="11">
    <source>
        <dbReference type="PROSITE" id="PS52019"/>
    </source>
</evidence>
<dbReference type="InterPro" id="IPR042104">
    <property type="entry name" value="PKS_dehydratase_sf"/>
</dbReference>
<dbReference type="InterPro" id="IPR057326">
    <property type="entry name" value="KR_dom"/>
</dbReference>
<dbReference type="SMART" id="SM00826">
    <property type="entry name" value="PKS_DH"/>
    <property type="match status" value="1"/>
</dbReference>
<dbReference type="GO" id="GO:0016491">
    <property type="term" value="F:oxidoreductase activity"/>
    <property type="evidence" value="ECO:0007669"/>
    <property type="project" value="InterPro"/>
</dbReference>
<dbReference type="PANTHER" id="PTHR43775">
    <property type="entry name" value="FATTY ACID SYNTHASE"/>
    <property type="match status" value="1"/>
</dbReference>
<dbReference type="FunFam" id="3.40.50.720:FF:000209">
    <property type="entry name" value="Polyketide synthase Pks12"/>
    <property type="match status" value="1"/>
</dbReference>
<dbReference type="InterPro" id="IPR056501">
    <property type="entry name" value="NAD-bd_HRPKS_sdrA"/>
</dbReference>
<dbReference type="InterPro" id="IPR023213">
    <property type="entry name" value="CAT-like_dom_sf"/>
</dbReference>
<dbReference type="GeneID" id="63723070"/>
<dbReference type="InterPro" id="IPR050091">
    <property type="entry name" value="PKS_NRPS_Biosynth_Enz"/>
</dbReference>
<dbReference type="InterPro" id="IPR049900">
    <property type="entry name" value="PKS_mFAS_DH"/>
</dbReference>
<dbReference type="Pfam" id="PF13602">
    <property type="entry name" value="ADH_zinc_N_2"/>
    <property type="match status" value="1"/>
</dbReference>
<dbReference type="Pfam" id="PF23297">
    <property type="entry name" value="ACP_SdgA_C"/>
    <property type="match status" value="1"/>
</dbReference>
<evidence type="ECO:0000259" key="9">
    <source>
        <dbReference type="PROSITE" id="PS50075"/>
    </source>
</evidence>
<feature type="region of interest" description="N-terminal hotdog fold" evidence="8">
    <location>
        <begin position="936"/>
        <end position="1069"/>
    </location>
</feature>
<dbReference type="Pfam" id="PF00109">
    <property type="entry name" value="ketoacyl-synt"/>
    <property type="match status" value="1"/>
</dbReference>
<accession>A0A1L9PXZ7</accession>
<keyword evidence="5" id="KW-0677">Repeat</keyword>
<feature type="domain" description="Carrier" evidence="9">
    <location>
        <begin position="2243"/>
        <end position="2320"/>
    </location>
</feature>
<feature type="region of interest" description="C-terminal hotdog fold" evidence="8">
    <location>
        <begin position="1089"/>
        <end position="1245"/>
    </location>
</feature>
<dbReference type="Gene3D" id="3.30.300.30">
    <property type="match status" value="1"/>
</dbReference>
<feature type="domain" description="Ketosynthase family 3 (KS3)" evidence="10">
    <location>
        <begin position="8"/>
        <end position="432"/>
    </location>
</feature>
<dbReference type="InterPro" id="IPR036291">
    <property type="entry name" value="NAD(P)-bd_dom_sf"/>
</dbReference>
<dbReference type="Gene3D" id="3.30.559.30">
    <property type="entry name" value="Nonribosomal peptide synthetase, condensation domain"/>
    <property type="match status" value="1"/>
</dbReference>
<dbReference type="Gene3D" id="3.90.180.10">
    <property type="entry name" value="Medium-chain alcohol dehydrogenases, catalytic domain"/>
    <property type="match status" value="1"/>
</dbReference>
<dbReference type="SMART" id="SM00827">
    <property type="entry name" value="PKS_AT"/>
    <property type="match status" value="1"/>
</dbReference>
<dbReference type="SUPFAM" id="SSF50129">
    <property type="entry name" value="GroES-like"/>
    <property type="match status" value="1"/>
</dbReference>
<dbReference type="Gene3D" id="3.40.50.720">
    <property type="entry name" value="NAD(P)-binding Rossmann-like Domain"/>
    <property type="match status" value="4"/>
</dbReference>
<proteinExistence type="inferred from homology"/>
<dbReference type="OrthoDB" id="329835at2759"/>
<comment type="similarity">
    <text evidence="7">In the C-terminal section; belongs to the NRP synthetase family.</text>
</comment>
<keyword evidence="2" id="KW-0597">Phosphoprotein</keyword>
<dbReference type="InterPro" id="IPR018201">
    <property type="entry name" value="Ketoacyl_synth_AS"/>
</dbReference>
<dbReference type="Gene3D" id="1.10.1200.10">
    <property type="entry name" value="ACP-like"/>
    <property type="match status" value="2"/>
</dbReference>
<dbReference type="InterPro" id="IPR013120">
    <property type="entry name" value="FAR_NAD-bd"/>
</dbReference>
<dbReference type="SUPFAM" id="SSF53901">
    <property type="entry name" value="Thiolase-like"/>
    <property type="match status" value="1"/>
</dbReference>
<dbReference type="SUPFAM" id="SSF52151">
    <property type="entry name" value="FabD/lysophospholipase-like"/>
    <property type="match status" value="1"/>
</dbReference>
<keyword evidence="6" id="KW-0511">Multifunctional enzyme</keyword>
<dbReference type="InterPro" id="IPR032821">
    <property type="entry name" value="PKS_assoc"/>
</dbReference>
<dbReference type="PROSITE" id="PS52004">
    <property type="entry name" value="KS3_2"/>
    <property type="match status" value="1"/>
</dbReference>